<proteinExistence type="predicted"/>
<reference evidence="2 3" key="1">
    <citation type="journal article" date="2007" name="PLoS ONE">
        <title>Molecular analysis of a leprosy immunotherapeutic bacillus provides insights into Mycobacterium evolution.</title>
        <authorList>
            <person name="Ahmed N."/>
            <person name="Saini V."/>
            <person name="Raghuvanshi S."/>
            <person name="Khurana J.P."/>
            <person name="Tyagi A.K."/>
            <person name="Tyagi A.K."/>
            <person name="Hasnain S.E."/>
        </authorList>
    </citation>
    <scope>NUCLEOTIDE SEQUENCE [LARGE SCALE GENOMIC DNA]</scope>
    <source>
        <strain evidence="2">MTCC 9506</strain>
    </source>
</reference>
<sequence>MDRRDPTRARRRRANAQRVEKTMMSTLLGMLMMMPVVFGVGGYVLVSRRP</sequence>
<dbReference type="AlphaFoldDB" id="J9WDU2"/>
<dbReference type="HOGENOM" id="CLU_3120054_0_0_11"/>
<dbReference type="Proteomes" id="UP000007329">
    <property type="component" value="Chromosome"/>
</dbReference>
<evidence type="ECO:0000313" key="3">
    <source>
        <dbReference type="Proteomes" id="UP000007329"/>
    </source>
</evidence>
<name>J9WDU2_MYCIP</name>
<gene>
    <name evidence="2" type="ORF">MIP_04726</name>
</gene>
<dbReference type="KEGG" id="mid:MIP_04726"/>
<dbReference type="PATRIC" id="fig|1232724.3.peg.3228"/>
<keyword evidence="1" id="KW-0472">Membrane</keyword>
<dbReference type="EMBL" id="CP002275">
    <property type="protein sequence ID" value="AFS15195.1"/>
    <property type="molecule type" value="Genomic_DNA"/>
</dbReference>
<keyword evidence="1" id="KW-0812">Transmembrane</keyword>
<evidence type="ECO:0000313" key="2">
    <source>
        <dbReference type="EMBL" id="AFS15195.1"/>
    </source>
</evidence>
<reference evidence="2 3" key="2">
    <citation type="journal article" date="2012" name="Nucleic Acids Res.">
        <title>Massive gene acquisitions in Mycobacterium indicus pranii provide a perspective on mycobacterial evolution.</title>
        <authorList>
            <person name="Saini V."/>
            <person name="Raghuvanshi S."/>
            <person name="Khurana J.P."/>
            <person name="Ahmed N."/>
            <person name="Hasnain S.E."/>
            <person name="Tyagi A.K."/>
            <person name="Tyagi A.K."/>
        </authorList>
    </citation>
    <scope>NUCLEOTIDE SEQUENCE [LARGE SCALE GENOMIC DNA]</scope>
    <source>
        <strain evidence="3">DSM 45239 / MTCC 9506</strain>
    </source>
</reference>
<organism evidence="2 3">
    <name type="scientific">Mycobacterium indicus pranii (strain DSM 45239 / MTCC 9506)</name>
    <dbReference type="NCBI Taxonomy" id="1232724"/>
    <lineage>
        <taxon>Bacteria</taxon>
        <taxon>Bacillati</taxon>
        <taxon>Actinomycetota</taxon>
        <taxon>Actinomycetes</taxon>
        <taxon>Mycobacteriales</taxon>
        <taxon>Mycobacteriaceae</taxon>
        <taxon>Mycobacterium</taxon>
        <taxon>Mycobacterium avium complex (MAC)</taxon>
    </lineage>
</organism>
<accession>J9WDU2</accession>
<protein>
    <submittedName>
        <fullName evidence="2">Uncharacterized protein</fullName>
    </submittedName>
</protein>
<keyword evidence="1" id="KW-1133">Transmembrane helix</keyword>
<evidence type="ECO:0000256" key="1">
    <source>
        <dbReference type="SAM" id="Phobius"/>
    </source>
</evidence>
<feature type="transmembrane region" description="Helical" evidence="1">
    <location>
        <begin position="21"/>
        <end position="46"/>
    </location>
</feature>